<dbReference type="EMBL" id="QUMS01000001">
    <property type="protein sequence ID" value="REG11257.1"/>
    <property type="molecule type" value="Genomic_DNA"/>
</dbReference>
<comment type="caution">
    <text evidence="12">The sequence shown here is derived from an EMBL/GenBank/DDBJ whole genome shotgun (WGS) entry which is preliminary data.</text>
</comment>
<sequence length="267" mass="30257">MWDTIIIKPFIAGLLFIYDMIGQNFGIAIILFTVVIKAITHPLTVKQIKSSKAMQDLQTDKDWLEMQKKYKNDRDRLAQEQMKLYKEKGISPFASCLPTLIQFPIIIGLYQSIIQTMGNAPLQMLNLIPKITPLLSNVFSFLPGLQEPISLIPLQNHFLWMNLGQPERVYIPGISFGIPLLAIFVVITSFLQTKLMATPSSDPQSQQMTGMMNLYMPILMGWFAYSFASGLALYFVASNVITIIQYAVLGKLNFSNLKRKKKVEVVK</sequence>
<accession>A0A347ZS97</accession>
<dbReference type="GO" id="GO:0032977">
    <property type="term" value="F:membrane insertase activity"/>
    <property type="evidence" value="ECO:0007669"/>
    <property type="project" value="InterPro"/>
</dbReference>
<keyword evidence="6 10" id="KW-1133">Transmembrane helix</keyword>
<keyword evidence="13" id="KW-1185">Reference proteome</keyword>
<reference evidence="12 13" key="1">
    <citation type="submission" date="2018-08" db="EMBL/GenBank/DDBJ databases">
        <title>Genomic Encyclopedia of Type Strains, Phase IV (KMG-IV): sequencing the most valuable type-strain genomes for metagenomic binning, comparative biology and taxonomic classification.</title>
        <authorList>
            <person name="Goeker M."/>
        </authorList>
    </citation>
    <scope>NUCLEOTIDE SEQUENCE [LARGE SCALE GENOMIC DNA]</scope>
    <source>
        <strain evidence="12 13">DSM 23923</strain>
    </source>
</reference>
<dbReference type="Pfam" id="PF02096">
    <property type="entry name" value="60KD_IMP"/>
    <property type="match status" value="1"/>
</dbReference>
<proteinExistence type="inferred from homology"/>
<dbReference type="GO" id="GO:0005886">
    <property type="term" value="C:plasma membrane"/>
    <property type="evidence" value="ECO:0007669"/>
    <property type="project" value="UniProtKB-SubCell"/>
</dbReference>
<evidence type="ECO:0000256" key="6">
    <source>
        <dbReference type="ARBA" id="ARBA00022989"/>
    </source>
</evidence>
<feature type="transmembrane region" description="Helical" evidence="10">
    <location>
        <begin position="90"/>
        <end position="114"/>
    </location>
</feature>
<evidence type="ECO:0000256" key="2">
    <source>
        <dbReference type="ARBA" id="ARBA00022448"/>
    </source>
</evidence>
<dbReference type="OrthoDB" id="9780552at2"/>
<comment type="subcellular location">
    <subcellularLocation>
        <location evidence="1">Cell membrane</location>
        <topology evidence="1">Multi-pass membrane protein</topology>
    </subcellularLocation>
    <subcellularLocation>
        <location evidence="9">Membrane</location>
        <topology evidence="9">Multi-pass membrane protein</topology>
    </subcellularLocation>
</comment>
<keyword evidence="5" id="KW-0653">Protein transport</keyword>
<keyword evidence="3" id="KW-1003">Cell membrane</keyword>
<dbReference type="AlphaFoldDB" id="A0A347ZS97"/>
<evidence type="ECO:0000256" key="5">
    <source>
        <dbReference type="ARBA" id="ARBA00022927"/>
    </source>
</evidence>
<evidence type="ECO:0000256" key="8">
    <source>
        <dbReference type="ARBA" id="ARBA00023186"/>
    </source>
</evidence>
<dbReference type="PANTHER" id="PTHR12428">
    <property type="entry name" value="OXA1"/>
    <property type="match status" value="1"/>
</dbReference>
<feature type="domain" description="Membrane insertase YidC/Oxa/ALB C-terminal" evidence="11">
    <location>
        <begin position="25"/>
        <end position="248"/>
    </location>
</feature>
<protein>
    <submittedName>
        <fullName evidence="12">YidC/Oxa1 family membrane protein insertase</fullName>
    </submittedName>
</protein>
<feature type="transmembrane region" description="Helical" evidence="10">
    <location>
        <begin position="20"/>
        <end position="39"/>
    </location>
</feature>
<dbReference type="GO" id="GO:0015031">
    <property type="term" value="P:protein transport"/>
    <property type="evidence" value="ECO:0007669"/>
    <property type="project" value="UniProtKB-KW"/>
</dbReference>
<evidence type="ECO:0000256" key="7">
    <source>
        <dbReference type="ARBA" id="ARBA00023136"/>
    </source>
</evidence>
<evidence type="ECO:0000313" key="13">
    <source>
        <dbReference type="Proteomes" id="UP000256388"/>
    </source>
</evidence>
<evidence type="ECO:0000313" key="12">
    <source>
        <dbReference type="EMBL" id="REG11257.1"/>
    </source>
</evidence>
<dbReference type="Proteomes" id="UP000256388">
    <property type="component" value="Unassembled WGS sequence"/>
</dbReference>
<dbReference type="CDD" id="cd20070">
    <property type="entry name" value="5TM_YidC_Alb3"/>
    <property type="match status" value="1"/>
</dbReference>
<feature type="transmembrane region" description="Helical" evidence="10">
    <location>
        <begin position="234"/>
        <end position="254"/>
    </location>
</feature>
<evidence type="ECO:0000259" key="11">
    <source>
        <dbReference type="Pfam" id="PF02096"/>
    </source>
</evidence>
<evidence type="ECO:0000256" key="1">
    <source>
        <dbReference type="ARBA" id="ARBA00004651"/>
    </source>
</evidence>
<gene>
    <name evidence="12" type="ORF">DFR64_1135</name>
</gene>
<dbReference type="NCBIfam" id="TIGR03592">
    <property type="entry name" value="yidC_oxa1_cterm"/>
    <property type="match status" value="1"/>
</dbReference>
<keyword evidence="4 9" id="KW-0812">Transmembrane</keyword>
<keyword evidence="7 10" id="KW-0472">Membrane</keyword>
<evidence type="ECO:0000256" key="3">
    <source>
        <dbReference type="ARBA" id="ARBA00022475"/>
    </source>
</evidence>
<evidence type="ECO:0000256" key="10">
    <source>
        <dbReference type="SAM" id="Phobius"/>
    </source>
</evidence>
<dbReference type="PANTHER" id="PTHR12428:SF65">
    <property type="entry name" value="CYTOCHROME C OXIDASE ASSEMBLY PROTEIN COX18, MITOCHONDRIAL"/>
    <property type="match status" value="1"/>
</dbReference>
<dbReference type="InterPro" id="IPR047196">
    <property type="entry name" value="YidC_ALB_C"/>
</dbReference>
<comment type="similarity">
    <text evidence="9">Belongs to the OXA1/ALB3/YidC family.</text>
</comment>
<name>A0A347ZS97_9CHLR</name>
<feature type="transmembrane region" description="Helical" evidence="10">
    <location>
        <begin position="212"/>
        <end position="228"/>
    </location>
</feature>
<dbReference type="InterPro" id="IPR028055">
    <property type="entry name" value="YidC/Oxa/ALB_C"/>
</dbReference>
<keyword evidence="2" id="KW-0813">Transport</keyword>
<dbReference type="RefSeq" id="WP_116224393.1">
    <property type="nucleotide sequence ID" value="NZ_AP018437.1"/>
</dbReference>
<evidence type="ECO:0000256" key="4">
    <source>
        <dbReference type="ARBA" id="ARBA00022692"/>
    </source>
</evidence>
<evidence type="ECO:0000256" key="9">
    <source>
        <dbReference type="RuleBase" id="RU003945"/>
    </source>
</evidence>
<feature type="transmembrane region" description="Helical" evidence="10">
    <location>
        <begin position="169"/>
        <end position="191"/>
    </location>
</feature>
<organism evidence="12 13">
    <name type="scientific">Pelolinea submarina</name>
    <dbReference type="NCBI Taxonomy" id="913107"/>
    <lineage>
        <taxon>Bacteria</taxon>
        <taxon>Bacillati</taxon>
        <taxon>Chloroflexota</taxon>
        <taxon>Anaerolineae</taxon>
        <taxon>Anaerolineales</taxon>
        <taxon>Anaerolineaceae</taxon>
        <taxon>Pelolinea</taxon>
    </lineage>
</organism>
<dbReference type="InterPro" id="IPR001708">
    <property type="entry name" value="YidC/ALB3/OXA1/COX18"/>
</dbReference>
<dbReference type="GO" id="GO:0051205">
    <property type="term" value="P:protein insertion into membrane"/>
    <property type="evidence" value="ECO:0007669"/>
    <property type="project" value="TreeGrafter"/>
</dbReference>
<keyword evidence="8" id="KW-0143">Chaperone</keyword>